<proteinExistence type="predicted"/>
<dbReference type="InterPro" id="IPR038666">
    <property type="entry name" value="SSP1_head-tail_sf"/>
</dbReference>
<evidence type="ECO:0000313" key="1">
    <source>
        <dbReference type="EMBL" id="VYU33234.1"/>
    </source>
</evidence>
<dbReference type="NCBIfam" id="TIGR01563">
    <property type="entry name" value="gp16_SPP1"/>
    <property type="match status" value="1"/>
</dbReference>
<gene>
    <name evidence="1" type="ORF">VRLFYP33_01761</name>
</gene>
<organism evidence="1">
    <name type="scientific">Veillonella ratti</name>
    <dbReference type="NCBI Taxonomy" id="103892"/>
    <lineage>
        <taxon>Bacteria</taxon>
        <taxon>Bacillati</taxon>
        <taxon>Bacillota</taxon>
        <taxon>Negativicutes</taxon>
        <taxon>Veillonellales</taxon>
        <taxon>Veillonellaceae</taxon>
        <taxon>Veillonella</taxon>
    </lineage>
</organism>
<dbReference type="EMBL" id="CACRUX010000063">
    <property type="protein sequence ID" value="VYU33234.1"/>
    <property type="molecule type" value="Genomic_DNA"/>
</dbReference>
<name>A0A6N3DZW5_9FIRM</name>
<dbReference type="RefSeq" id="WP_227079538.1">
    <property type="nucleotide sequence ID" value="NZ_CACRUX010000063.1"/>
</dbReference>
<reference evidence="1" key="1">
    <citation type="submission" date="2019-11" db="EMBL/GenBank/DDBJ databases">
        <authorList>
            <person name="Feng L."/>
        </authorList>
    </citation>
    <scope>NUCLEOTIDE SEQUENCE</scope>
    <source>
        <strain evidence="1">VrattiLFYP33</strain>
    </source>
</reference>
<dbReference type="Pfam" id="PF05521">
    <property type="entry name" value="Phage_HCP"/>
    <property type="match status" value="1"/>
</dbReference>
<dbReference type="InterPro" id="IPR008767">
    <property type="entry name" value="Phage_SPP1_head-tail_adaptor"/>
</dbReference>
<dbReference type="Gene3D" id="2.40.10.270">
    <property type="entry name" value="Bacteriophage SPP1 head-tail adaptor protein"/>
    <property type="match status" value="1"/>
</dbReference>
<dbReference type="AlphaFoldDB" id="A0A6N3DZW5"/>
<dbReference type="GeneID" id="92879155"/>
<protein>
    <submittedName>
        <fullName evidence="1">Phage head-tail joining protein</fullName>
    </submittedName>
</protein>
<accession>A0A6N3DZW5</accession>
<sequence>MKTGLLNKRIEILGKQAVTDEYGFDTQADVVVYRCWASIEPARGKVFYEMERKADTEYSKITIRWRPGVTHDMKVKYQNHLYDIDTIVDPYMRHEALELYCTEEVRGTDYEQSGL</sequence>